<evidence type="ECO:0000256" key="11">
    <source>
        <dbReference type="SAM" id="MobiDB-lite"/>
    </source>
</evidence>
<dbReference type="GO" id="GO:0008270">
    <property type="term" value="F:zinc ion binding"/>
    <property type="evidence" value="ECO:0007669"/>
    <property type="project" value="UniProtKB-KW"/>
</dbReference>
<feature type="domain" description="C2H2-type" evidence="12">
    <location>
        <begin position="226"/>
        <end position="253"/>
    </location>
</feature>
<dbReference type="Pfam" id="PF00096">
    <property type="entry name" value="zf-C2H2"/>
    <property type="match status" value="6"/>
</dbReference>
<evidence type="ECO:0000256" key="9">
    <source>
        <dbReference type="ARBA" id="ARBA00023242"/>
    </source>
</evidence>
<organism evidence="13">
    <name type="scientific">Graphocephala atropunctata</name>
    <dbReference type="NCBI Taxonomy" id="36148"/>
    <lineage>
        <taxon>Eukaryota</taxon>
        <taxon>Metazoa</taxon>
        <taxon>Ecdysozoa</taxon>
        <taxon>Arthropoda</taxon>
        <taxon>Hexapoda</taxon>
        <taxon>Insecta</taxon>
        <taxon>Pterygota</taxon>
        <taxon>Neoptera</taxon>
        <taxon>Paraneoptera</taxon>
        <taxon>Hemiptera</taxon>
        <taxon>Auchenorrhyncha</taxon>
        <taxon>Membracoidea</taxon>
        <taxon>Cicadellidae</taxon>
        <taxon>Cicadellinae</taxon>
        <taxon>Cicadellini</taxon>
        <taxon>Graphocephala</taxon>
    </lineage>
</organism>
<dbReference type="SMART" id="SM00355">
    <property type="entry name" value="ZnF_C2H2"/>
    <property type="match status" value="7"/>
</dbReference>
<dbReference type="PROSITE" id="PS50157">
    <property type="entry name" value="ZINC_FINGER_C2H2_2"/>
    <property type="match status" value="7"/>
</dbReference>
<keyword evidence="5 10" id="KW-0863">Zinc-finger</keyword>
<gene>
    <name evidence="13" type="ORF">g.6053</name>
</gene>
<dbReference type="InterPro" id="IPR036236">
    <property type="entry name" value="Znf_C2H2_sf"/>
</dbReference>
<evidence type="ECO:0000256" key="7">
    <source>
        <dbReference type="ARBA" id="ARBA00023015"/>
    </source>
</evidence>
<evidence type="ECO:0000256" key="2">
    <source>
        <dbReference type="ARBA" id="ARBA00006991"/>
    </source>
</evidence>
<evidence type="ECO:0000256" key="5">
    <source>
        <dbReference type="ARBA" id="ARBA00022771"/>
    </source>
</evidence>
<keyword evidence="9" id="KW-0539">Nucleus</keyword>
<dbReference type="PANTHER" id="PTHR23226">
    <property type="entry name" value="ZINC FINGER AND SCAN DOMAIN-CONTAINING"/>
    <property type="match status" value="1"/>
</dbReference>
<reference evidence="13" key="1">
    <citation type="submission" date="2015-11" db="EMBL/GenBank/DDBJ databases">
        <title>De novo transcriptome assembly of four potential Pierce s Disease insect vectors from Arizona vineyards.</title>
        <authorList>
            <person name="Tassone E.E."/>
        </authorList>
    </citation>
    <scope>NUCLEOTIDE SEQUENCE</scope>
</reference>
<dbReference type="PROSITE" id="PS00028">
    <property type="entry name" value="ZINC_FINGER_C2H2_1"/>
    <property type="match status" value="6"/>
</dbReference>
<dbReference type="FunFam" id="3.30.160.60:FF:000512">
    <property type="entry name" value="zinc finger protein 197 isoform X1"/>
    <property type="match status" value="1"/>
</dbReference>
<dbReference type="FunFam" id="3.30.160.60:FF:000785">
    <property type="entry name" value="zinc finger protein 648"/>
    <property type="match status" value="1"/>
</dbReference>
<feature type="domain" description="C2H2-type" evidence="12">
    <location>
        <begin position="170"/>
        <end position="197"/>
    </location>
</feature>
<dbReference type="GO" id="GO:0000981">
    <property type="term" value="F:DNA-binding transcription factor activity, RNA polymerase II-specific"/>
    <property type="evidence" value="ECO:0007669"/>
    <property type="project" value="TreeGrafter"/>
</dbReference>
<evidence type="ECO:0000256" key="1">
    <source>
        <dbReference type="ARBA" id="ARBA00004123"/>
    </source>
</evidence>
<sequence length="454" mass="50739">MDQSLSSELIKRLSQWPNIHDSDPKASLSMIEDIAEQTSSQVGDGEGEENPALEGHFLTERSEPVDCCQCQCHREVQPTFELSLPFSCTKCSQQFCCKCQYLVHRDFHRGERKYSCGVCGKSYYYKSDLVRHQPVHSNIKPHMCKVCGRSFNQVGHLITHRLVHTGEKPFPCDVCNKPFNRKSNLQKHKMIHTGERPFVCLVCGSRFSRKGDLQRHTMLHTGERPYKCQLCEKSFSQKPHLLSHQSVHTGERPYKCLACGKSFNRKSNLIKHQLTKCPALTLKRNDGVDLQLGDISPIASSSFFSHFNQLINKAELQDSDEPKTYFDIELKPVITLTENGAESHFLNADAFSAEATSVLRARLSNGPVCRSPNSAVNITITSATISTDSESSMGFKSDDLTSQLASVKETVTESSSILGEEKQTLREGAGPHHKVTVSDKISSEPEGLDNDSDT</sequence>
<evidence type="ECO:0000256" key="8">
    <source>
        <dbReference type="ARBA" id="ARBA00023163"/>
    </source>
</evidence>
<evidence type="ECO:0000256" key="10">
    <source>
        <dbReference type="PROSITE-ProRule" id="PRU00042"/>
    </source>
</evidence>
<feature type="domain" description="C2H2-type" evidence="12">
    <location>
        <begin position="198"/>
        <end position="225"/>
    </location>
</feature>
<dbReference type="GO" id="GO:0005634">
    <property type="term" value="C:nucleus"/>
    <property type="evidence" value="ECO:0007669"/>
    <property type="project" value="UniProtKB-SubCell"/>
</dbReference>
<comment type="subcellular location">
    <subcellularLocation>
        <location evidence="1">Nucleus</location>
    </subcellularLocation>
</comment>
<dbReference type="InterPro" id="IPR013087">
    <property type="entry name" value="Znf_C2H2_type"/>
</dbReference>
<accession>A0A1B6MQJ9</accession>
<proteinExistence type="inferred from homology"/>
<feature type="domain" description="C2H2-type" evidence="12">
    <location>
        <begin position="142"/>
        <end position="169"/>
    </location>
</feature>
<evidence type="ECO:0000256" key="4">
    <source>
        <dbReference type="ARBA" id="ARBA00022737"/>
    </source>
</evidence>
<dbReference type="GO" id="GO:0032502">
    <property type="term" value="P:developmental process"/>
    <property type="evidence" value="ECO:0007669"/>
    <property type="project" value="UniProtKB-ARBA"/>
</dbReference>
<dbReference type="FunFam" id="3.30.160.60:FF:000478">
    <property type="entry name" value="Zinc finger protein 133"/>
    <property type="match status" value="1"/>
</dbReference>
<feature type="domain" description="C2H2-type" evidence="12">
    <location>
        <begin position="254"/>
        <end position="273"/>
    </location>
</feature>
<keyword evidence="7" id="KW-0805">Transcription regulation</keyword>
<evidence type="ECO:0000256" key="3">
    <source>
        <dbReference type="ARBA" id="ARBA00022723"/>
    </source>
</evidence>
<evidence type="ECO:0000259" key="12">
    <source>
        <dbReference type="PROSITE" id="PS50157"/>
    </source>
</evidence>
<dbReference type="FunFam" id="3.30.160.60:FF:000202">
    <property type="entry name" value="Zinc finger protein 574"/>
    <property type="match status" value="1"/>
</dbReference>
<keyword evidence="6" id="KW-0862">Zinc</keyword>
<keyword evidence="3" id="KW-0479">Metal-binding</keyword>
<keyword evidence="8" id="KW-0804">Transcription</keyword>
<feature type="domain" description="C2H2-type" evidence="12">
    <location>
        <begin position="114"/>
        <end position="141"/>
    </location>
</feature>
<dbReference type="SUPFAM" id="SSF57667">
    <property type="entry name" value="beta-beta-alpha zinc fingers"/>
    <property type="match status" value="4"/>
</dbReference>
<comment type="similarity">
    <text evidence="2">Belongs to the krueppel C2H2-type zinc-finger protein family.</text>
</comment>
<dbReference type="Gene3D" id="3.30.160.60">
    <property type="entry name" value="Classic Zinc Finger"/>
    <property type="match status" value="6"/>
</dbReference>
<dbReference type="FunFam" id="3.30.160.60:FF:001289">
    <property type="entry name" value="Zinc finger protein 574"/>
    <property type="match status" value="1"/>
</dbReference>
<protein>
    <recommendedName>
        <fullName evidence="12">C2H2-type domain-containing protein</fullName>
    </recommendedName>
</protein>
<dbReference type="PANTHER" id="PTHR23226:SF377">
    <property type="entry name" value="ZINC FINGER AND SCAN DOMAIN-CONTAINING PROTEIN 20"/>
    <property type="match status" value="1"/>
</dbReference>
<evidence type="ECO:0000256" key="6">
    <source>
        <dbReference type="ARBA" id="ARBA00022833"/>
    </source>
</evidence>
<dbReference type="GO" id="GO:0000978">
    <property type="term" value="F:RNA polymerase II cis-regulatory region sequence-specific DNA binding"/>
    <property type="evidence" value="ECO:0007669"/>
    <property type="project" value="TreeGrafter"/>
</dbReference>
<feature type="domain" description="C2H2-type" evidence="12">
    <location>
        <begin position="86"/>
        <end position="113"/>
    </location>
</feature>
<dbReference type="EMBL" id="GEBQ01001763">
    <property type="protein sequence ID" value="JAT38214.1"/>
    <property type="molecule type" value="Transcribed_RNA"/>
</dbReference>
<evidence type="ECO:0000313" key="13">
    <source>
        <dbReference type="EMBL" id="JAT38214.1"/>
    </source>
</evidence>
<dbReference type="FunFam" id="3.30.160.60:FF:001119">
    <property type="entry name" value="zinc finger protein 408"/>
    <property type="match status" value="1"/>
</dbReference>
<feature type="region of interest" description="Disordered" evidence="11">
    <location>
        <begin position="410"/>
        <end position="454"/>
    </location>
</feature>
<dbReference type="AlphaFoldDB" id="A0A1B6MQJ9"/>
<keyword evidence="4" id="KW-0677">Repeat</keyword>
<name>A0A1B6MQJ9_9HEMI</name>